<organism evidence="2 3">
    <name type="scientific">Marasmius oreades</name>
    <name type="common">fairy-ring Marasmius</name>
    <dbReference type="NCBI Taxonomy" id="181124"/>
    <lineage>
        <taxon>Eukaryota</taxon>
        <taxon>Fungi</taxon>
        <taxon>Dikarya</taxon>
        <taxon>Basidiomycota</taxon>
        <taxon>Agaricomycotina</taxon>
        <taxon>Agaricomycetes</taxon>
        <taxon>Agaricomycetidae</taxon>
        <taxon>Agaricales</taxon>
        <taxon>Marasmiineae</taxon>
        <taxon>Marasmiaceae</taxon>
        <taxon>Marasmius</taxon>
    </lineage>
</organism>
<sequence length="462" mass="52290">MPLQRRMHIWSFLPNNCIWLSIRNFPPLKPEVFDTFDTEMINLDGAGEHFKEMQNVLSFDNKLTWVKGWFGAVCIDTILKRATGSVKVLISPDFYFVISQTVETIQLARNELPFQQFMSNPIFDSILAIHDLWSRSPDPTAIIDDPWICHWKDRSPPPSFAVFQELDSVQNLVVATKNTRWYKNSFPPPPSHLPSPLVPFILSSSPAVPAASGEPEADPSTLRRPSKWQRSTFDRVRVPKLPSLREDEYPDDGLPGSSKDLPKKRPHIRPGCQERAQALAQWLENNLDGEHESSEIDFVDKVPQGSCKKASRGAGKGKAGTGVESKRTKHPLTLEEAKQLEVSIRAPPNDWADSTAFLTMPPSDTTIPPQPGTKGIKALDPQECTRHILAPQQRPPMMALRDPWLFFVSSPAVIPSPKHYLTAICNFWPNLQPGVTYLFPRNPCDSCMSRRHPCMVERKYWN</sequence>
<feature type="region of interest" description="Disordered" evidence="1">
    <location>
        <begin position="208"/>
        <end position="268"/>
    </location>
</feature>
<evidence type="ECO:0000256" key="1">
    <source>
        <dbReference type="SAM" id="MobiDB-lite"/>
    </source>
</evidence>
<reference evidence="2" key="1">
    <citation type="journal article" date="2021" name="Genome Biol. Evol.">
        <title>The assembled and annotated genome of the fairy-ring fungus Marasmius oreades.</title>
        <authorList>
            <person name="Hiltunen M."/>
            <person name="Ament-Velasquez S.L."/>
            <person name="Johannesson H."/>
        </authorList>
    </citation>
    <scope>NUCLEOTIDE SEQUENCE</scope>
    <source>
        <strain evidence="2">03SP1</strain>
    </source>
</reference>
<dbReference type="EMBL" id="CM032188">
    <property type="protein sequence ID" value="KAG7088647.1"/>
    <property type="molecule type" value="Genomic_DNA"/>
</dbReference>
<dbReference type="KEGG" id="more:E1B28_012619"/>
<proteinExistence type="predicted"/>
<feature type="region of interest" description="Disordered" evidence="1">
    <location>
        <begin position="306"/>
        <end position="328"/>
    </location>
</feature>
<protein>
    <submittedName>
        <fullName evidence="2">Uncharacterized protein</fullName>
    </submittedName>
</protein>
<dbReference type="Proteomes" id="UP001049176">
    <property type="component" value="Chromosome 8"/>
</dbReference>
<evidence type="ECO:0000313" key="3">
    <source>
        <dbReference type="Proteomes" id="UP001049176"/>
    </source>
</evidence>
<name>A0A9P7RS46_9AGAR</name>
<gene>
    <name evidence="2" type="ORF">E1B28_012619</name>
</gene>
<accession>A0A9P7RS46</accession>
<dbReference type="GeneID" id="66081694"/>
<dbReference type="AlphaFoldDB" id="A0A9P7RS46"/>
<keyword evidence="3" id="KW-1185">Reference proteome</keyword>
<evidence type="ECO:0000313" key="2">
    <source>
        <dbReference type="EMBL" id="KAG7088647.1"/>
    </source>
</evidence>
<comment type="caution">
    <text evidence="2">The sequence shown here is derived from an EMBL/GenBank/DDBJ whole genome shotgun (WGS) entry which is preliminary data.</text>
</comment>
<dbReference type="RefSeq" id="XP_043005118.1">
    <property type="nucleotide sequence ID" value="XM_043157750.1"/>
</dbReference>
<feature type="compositionally biased region" description="Basic and acidic residues" evidence="1">
    <location>
        <begin position="232"/>
        <end position="247"/>
    </location>
</feature>